<dbReference type="Pfam" id="PF08282">
    <property type="entry name" value="Hydrolase_3"/>
    <property type="match status" value="1"/>
</dbReference>
<dbReference type="InterPro" id="IPR000150">
    <property type="entry name" value="Cof"/>
</dbReference>
<dbReference type="GO" id="GO:0016791">
    <property type="term" value="F:phosphatase activity"/>
    <property type="evidence" value="ECO:0007669"/>
    <property type="project" value="TreeGrafter"/>
</dbReference>
<dbReference type="EMBL" id="SRYE01000005">
    <property type="protein sequence ID" value="TGY61443.1"/>
    <property type="molecule type" value="Genomic_DNA"/>
</dbReference>
<organism evidence="1 2">
    <name type="scientific">Muricaecibacterium torontonense</name>
    <dbReference type="NCBI Taxonomy" id="3032871"/>
    <lineage>
        <taxon>Bacteria</taxon>
        <taxon>Bacillati</taxon>
        <taxon>Actinomycetota</taxon>
        <taxon>Coriobacteriia</taxon>
        <taxon>Coriobacteriales</taxon>
        <taxon>Atopobiaceae</taxon>
        <taxon>Muricaecibacterium</taxon>
    </lineage>
</organism>
<name>A0A4S2F1P9_9ACTN</name>
<gene>
    <name evidence="1" type="ORF">E5334_08550</name>
</gene>
<evidence type="ECO:0000313" key="1">
    <source>
        <dbReference type="EMBL" id="TGY61443.1"/>
    </source>
</evidence>
<dbReference type="SFLD" id="SFLDS00003">
    <property type="entry name" value="Haloacid_Dehalogenase"/>
    <property type="match status" value="1"/>
</dbReference>
<dbReference type="SFLD" id="SFLDG01140">
    <property type="entry name" value="C2.B:_Phosphomannomutase_and_P"/>
    <property type="match status" value="1"/>
</dbReference>
<dbReference type="GO" id="GO:0000287">
    <property type="term" value="F:magnesium ion binding"/>
    <property type="evidence" value="ECO:0007669"/>
    <property type="project" value="TreeGrafter"/>
</dbReference>
<protein>
    <submittedName>
        <fullName evidence="1">HAD family hydrolase</fullName>
    </submittedName>
</protein>
<comment type="caution">
    <text evidence="1">The sequence shown here is derived from an EMBL/GenBank/DDBJ whole genome shotgun (WGS) entry which is preliminary data.</text>
</comment>
<dbReference type="OrthoDB" id="3180855at2"/>
<sequence length="302" mass="33110">MYPNQLAYHGNHRHPHIPLRSSPMYRIVASDMDETFLNYDAAIPEANLEAVHKMRQLGVHFVIATGRPYFSIIKDLKALGLAGNPDEFAITINGALVKACDGTVVASHPLDPSIVGRLIDFAVDRDLCLHLYGPEATYVWNMNPGEWDFLNGRMEVVELTLDQIRALDCPIYKVLVENEDTQALHDIRDQAFAQMPDLASKVETVFSSDRYVEFNTAGVSKGAGLKDVADRLGVPMQDTIAVGDAVNDLAMLQAAGAGCVVANASGLLRPLLPQDTYYLHSNCAEGCMPEVLNDLIIPSMDK</sequence>
<dbReference type="SUPFAM" id="SSF56784">
    <property type="entry name" value="HAD-like"/>
    <property type="match status" value="1"/>
</dbReference>
<dbReference type="PANTHER" id="PTHR10000">
    <property type="entry name" value="PHOSPHOSERINE PHOSPHATASE"/>
    <property type="match status" value="1"/>
</dbReference>
<dbReference type="InterPro" id="IPR023214">
    <property type="entry name" value="HAD_sf"/>
</dbReference>
<keyword evidence="1" id="KW-0378">Hydrolase</keyword>
<keyword evidence="2" id="KW-1185">Reference proteome</keyword>
<dbReference type="AlphaFoldDB" id="A0A4S2F1P9"/>
<dbReference type="Gene3D" id="3.40.50.1000">
    <property type="entry name" value="HAD superfamily/HAD-like"/>
    <property type="match status" value="1"/>
</dbReference>
<evidence type="ECO:0000313" key="2">
    <source>
        <dbReference type="Proteomes" id="UP000310263"/>
    </source>
</evidence>
<reference evidence="1 2" key="1">
    <citation type="submission" date="2019-04" db="EMBL/GenBank/DDBJ databases">
        <title>Microbes associate with the intestines of laboratory mice.</title>
        <authorList>
            <person name="Navarre W."/>
            <person name="Wong E."/>
            <person name="Huang K."/>
            <person name="Tropini C."/>
            <person name="Ng K."/>
            <person name="Yu B."/>
        </authorList>
    </citation>
    <scope>NUCLEOTIDE SEQUENCE [LARGE SCALE GENOMIC DNA]</scope>
    <source>
        <strain evidence="1 2">NM07_P-09</strain>
    </source>
</reference>
<proteinExistence type="predicted"/>
<dbReference type="Proteomes" id="UP000310263">
    <property type="component" value="Unassembled WGS sequence"/>
</dbReference>
<dbReference type="GO" id="GO:0005829">
    <property type="term" value="C:cytosol"/>
    <property type="evidence" value="ECO:0007669"/>
    <property type="project" value="TreeGrafter"/>
</dbReference>
<dbReference type="NCBIfam" id="TIGR00099">
    <property type="entry name" value="Cof-subfamily"/>
    <property type="match status" value="1"/>
</dbReference>
<dbReference type="PANTHER" id="PTHR10000:SF8">
    <property type="entry name" value="HAD SUPERFAMILY HYDROLASE-LIKE, TYPE 3"/>
    <property type="match status" value="1"/>
</dbReference>
<dbReference type="Gene3D" id="3.30.1240.10">
    <property type="match status" value="1"/>
</dbReference>
<accession>A0A4S2F1P9</accession>
<dbReference type="InterPro" id="IPR036412">
    <property type="entry name" value="HAD-like_sf"/>
</dbReference>